<feature type="domain" description="SET" evidence="2">
    <location>
        <begin position="261"/>
        <end position="449"/>
    </location>
</feature>
<evidence type="ECO:0000313" key="4">
    <source>
        <dbReference type="Proteomes" id="UP000193467"/>
    </source>
</evidence>
<evidence type="ECO:0000313" key="3">
    <source>
        <dbReference type="EMBL" id="ORY73603.1"/>
    </source>
</evidence>
<dbReference type="PANTHER" id="PTHR47643:SF2">
    <property type="entry name" value="TPR DOMAIN PROTEIN (AFU_ORTHOLOGUE AFUA_5G12710)"/>
    <property type="match status" value="1"/>
</dbReference>
<dbReference type="SUPFAM" id="SSF48452">
    <property type="entry name" value="TPR-like"/>
    <property type="match status" value="1"/>
</dbReference>
<protein>
    <recommendedName>
        <fullName evidence="2">SET domain-containing protein</fullName>
    </recommendedName>
</protein>
<dbReference type="SUPFAM" id="SSF82199">
    <property type="entry name" value="SET domain"/>
    <property type="match status" value="1"/>
</dbReference>
<dbReference type="STRING" id="106004.A0A1Y2EPT2"/>
<dbReference type="EMBL" id="MCGR01000045">
    <property type="protein sequence ID" value="ORY73603.1"/>
    <property type="molecule type" value="Genomic_DNA"/>
</dbReference>
<sequence>MRSLKALICRIASKCARTIAVCFVVEDALGRLAPVQLHHFPACEHLNDQFALGLHFAIKEPNIRSSRDGFVIRIESPSDFVRLLPSSPLLANLTFPPPRRLPVIRLSPAQQKDEGNRSFAQRRFAAATDAYSLALDDKDVDDTLRIILLANRAAVLLKLNLFNAALADCTTALPLGPSPSLQLKILYRAATAAYARQQFVDASEHLTNLLQLSPDDLDAQDLYRRTQVRLVEAARGDYDWPFLFARATQVETLDVAEFVSDAFEVKEIAGRGRGIVARRRIEPGELLMVQKPLAMGVPDPKRKSFVVGANLFTETMDPYAVGDLVALLAERIGDDERTRRRVLALHAGDESILVPIGDSTSPGIDISRLEAIATFNAFHTESLAQKSKTLSPSEEAAQNIHAPSSLYDLPSMLNHSCIGNVSYSFLADVFFLRVRLTIQPGDELVDSYVDSLEGLAQRSEKLDKHRFVCQCQLCDYDREDGERAGKERERLASQLEELTDRIHGVQEQDPAPLLPTIRAFIDKIQATYKPSRPNLRPALYSALRLLGATLGTLGKFEEAIQVELRALVALGAEFEGEREAARLVEVPKLGDLNGVLSCLFIASQYQKLQKSDAVRNWIAIARRIERGQAGEAGFEVRYAEWAQKNRLTLRLDEA</sequence>
<reference evidence="3 4" key="1">
    <citation type="submission" date="2016-07" db="EMBL/GenBank/DDBJ databases">
        <title>Pervasive Adenine N6-methylation of Active Genes in Fungi.</title>
        <authorList>
            <consortium name="DOE Joint Genome Institute"/>
            <person name="Mondo S.J."/>
            <person name="Dannebaum R.O."/>
            <person name="Kuo R.C."/>
            <person name="Labutti K."/>
            <person name="Haridas S."/>
            <person name="Kuo A."/>
            <person name="Salamov A."/>
            <person name="Ahrendt S.R."/>
            <person name="Lipzen A."/>
            <person name="Sullivan W."/>
            <person name="Andreopoulos W.B."/>
            <person name="Clum A."/>
            <person name="Lindquist E."/>
            <person name="Daum C."/>
            <person name="Ramamoorthy G.K."/>
            <person name="Gryganskyi A."/>
            <person name="Culley D."/>
            <person name="Magnuson J.K."/>
            <person name="James T.Y."/>
            <person name="O'Malley M.A."/>
            <person name="Stajich J.E."/>
            <person name="Spatafora J.W."/>
            <person name="Visel A."/>
            <person name="Grigoriev I.V."/>
        </authorList>
    </citation>
    <scope>NUCLEOTIDE SEQUENCE [LARGE SCALE GENOMIC DNA]</scope>
    <source>
        <strain evidence="3 4">62-1032</strain>
    </source>
</reference>
<dbReference type="InParanoid" id="A0A1Y2EPT2"/>
<dbReference type="Gene3D" id="2.170.270.10">
    <property type="entry name" value="SET domain"/>
    <property type="match status" value="1"/>
</dbReference>
<dbReference type="OrthoDB" id="5945798at2759"/>
<dbReference type="InterPro" id="IPR011990">
    <property type="entry name" value="TPR-like_helical_dom_sf"/>
</dbReference>
<keyword evidence="4" id="KW-1185">Reference proteome</keyword>
<gene>
    <name evidence="3" type="ORF">BCR35DRAFT_147010</name>
</gene>
<dbReference type="InterPro" id="IPR001214">
    <property type="entry name" value="SET_dom"/>
</dbReference>
<dbReference type="Proteomes" id="UP000193467">
    <property type="component" value="Unassembled WGS sequence"/>
</dbReference>
<name>A0A1Y2EPT2_9BASI</name>
<evidence type="ECO:0000259" key="2">
    <source>
        <dbReference type="PROSITE" id="PS50280"/>
    </source>
</evidence>
<dbReference type="AlphaFoldDB" id="A0A1Y2EPT2"/>
<accession>A0A1Y2EPT2</accession>
<dbReference type="InterPro" id="IPR053209">
    <property type="entry name" value="Gramillin-biosynth_MTr"/>
</dbReference>
<evidence type="ECO:0000256" key="1">
    <source>
        <dbReference type="SAM" id="Coils"/>
    </source>
</evidence>
<dbReference type="SMART" id="SM00028">
    <property type="entry name" value="TPR"/>
    <property type="match status" value="3"/>
</dbReference>
<dbReference type="InterPro" id="IPR046341">
    <property type="entry name" value="SET_dom_sf"/>
</dbReference>
<keyword evidence="1" id="KW-0175">Coiled coil</keyword>
<dbReference type="InterPro" id="IPR019734">
    <property type="entry name" value="TPR_rpt"/>
</dbReference>
<dbReference type="PANTHER" id="PTHR47643">
    <property type="entry name" value="TPR DOMAIN PROTEIN (AFU_ORTHOLOGUE AFUA_5G12710)"/>
    <property type="match status" value="1"/>
</dbReference>
<feature type="coiled-coil region" evidence="1">
    <location>
        <begin position="481"/>
        <end position="508"/>
    </location>
</feature>
<organism evidence="3 4">
    <name type="scientific">Leucosporidium creatinivorum</name>
    <dbReference type="NCBI Taxonomy" id="106004"/>
    <lineage>
        <taxon>Eukaryota</taxon>
        <taxon>Fungi</taxon>
        <taxon>Dikarya</taxon>
        <taxon>Basidiomycota</taxon>
        <taxon>Pucciniomycotina</taxon>
        <taxon>Microbotryomycetes</taxon>
        <taxon>Leucosporidiales</taxon>
        <taxon>Leucosporidium</taxon>
    </lineage>
</organism>
<comment type="caution">
    <text evidence="3">The sequence shown here is derived from an EMBL/GenBank/DDBJ whole genome shotgun (WGS) entry which is preliminary data.</text>
</comment>
<proteinExistence type="predicted"/>
<dbReference type="PROSITE" id="PS50280">
    <property type="entry name" value="SET"/>
    <property type="match status" value="1"/>
</dbReference>
<dbReference type="Pfam" id="PF00856">
    <property type="entry name" value="SET"/>
    <property type="match status" value="1"/>
</dbReference>
<dbReference type="Gene3D" id="1.25.40.10">
    <property type="entry name" value="Tetratricopeptide repeat domain"/>
    <property type="match status" value="1"/>
</dbReference>